<reference evidence="4" key="2">
    <citation type="submission" date="2025-08" db="UniProtKB">
        <authorList>
            <consortium name="RefSeq"/>
        </authorList>
    </citation>
    <scope>IDENTIFICATION</scope>
</reference>
<keyword evidence="3" id="KW-1185">Reference proteome</keyword>
<sequence>MGSPLVQRLCASVDSIRFLLIQRLTFRGHDEYENSSNQRNFLRLLQFLVDHNERFQAVTLKYAPDNLKLISPKIQKDIVNAAAVETTNVIISDIGYSLFSILVDEYRDVSVKEQMVVMFRHVDNKGYVIECFMGIEHVASTTALSLKTSIDALFARHHFLISRLCGLGYDGASNMNGEFNGLKTLIMKDSPRAFYVHYFAHQLQLALVSLAKDHSIIGAFVTLVSNVLNIVGASLKRRDILREKQALKVIEALSNGELSSRQRLNQELGVRRPCDTSHYGTLLNFVAMFSSIIDVLEEISYDRVGIDPKHVAFILLGLLQSFDFVFSLHLMMIILGIKNELLQALQRDDQDIINAMDLVEICKRNL</sequence>
<keyword evidence="1" id="KW-0812">Transmembrane</keyword>
<proteinExistence type="predicted"/>
<organism evidence="3 4">
    <name type="scientific">Prunus mume</name>
    <name type="common">Japanese apricot</name>
    <name type="synonym">Armeniaca mume</name>
    <dbReference type="NCBI Taxonomy" id="102107"/>
    <lineage>
        <taxon>Eukaryota</taxon>
        <taxon>Viridiplantae</taxon>
        <taxon>Streptophyta</taxon>
        <taxon>Embryophyta</taxon>
        <taxon>Tracheophyta</taxon>
        <taxon>Spermatophyta</taxon>
        <taxon>Magnoliopsida</taxon>
        <taxon>eudicotyledons</taxon>
        <taxon>Gunneridae</taxon>
        <taxon>Pentapetalae</taxon>
        <taxon>rosids</taxon>
        <taxon>fabids</taxon>
        <taxon>Rosales</taxon>
        <taxon>Rosaceae</taxon>
        <taxon>Amygdaloideae</taxon>
        <taxon>Amygdaleae</taxon>
        <taxon>Prunus</taxon>
    </lineage>
</organism>
<keyword evidence="1" id="KW-1133">Transmembrane helix</keyword>
<dbReference type="Pfam" id="PF14291">
    <property type="entry name" value="DUF4371"/>
    <property type="match status" value="1"/>
</dbReference>
<dbReference type="RefSeq" id="XP_008229786.1">
    <property type="nucleotide sequence ID" value="XM_008231564.1"/>
</dbReference>
<dbReference type="SUPFAM" id="SSF53098">
    <property type="entry name" value="Ribonuclease H-like"/>
    <property type="match status" value="1"/>
</dbReference>
<feature type="domain" description="DUF4371" evidence="2">
    <location>
        <begin position="9"/>
        <end position="181"/>
    </location>
</feature>
<evidence type="ECO:0000313" key="3">
    <source>
        <dbReference type="Proteomes" id="UP000694861"/>
    </source>
</evidence>
<feature type="transmembrane region" description="Helical" evidence="1">
    <location>
        <begin position="313"/>
        <end position="337"/>
    </location>
</feature>
<gene>
    <name evidence="4" type="primary">LOC103329129</name>
</gene>
<dbReference type="PANTHER" id="PTHR11697:SF230">
    <property type="entry name" value="ZINC FINGER, MYM DOMAIN CONTAINING 1"/>
    <property type="match status" value="1"/>
</dbReference>
<evidence type="ECO:0000313" key="4">
    <source>
        <dbReference type="RefSeq" id="XP_008229786.1"/>
    </source>
</evidence>
<evidence type="ECO:0000256" key="1">
    <source>
        <dbReference type="SAM" id="Phobius"/>
    </source>
</evidence>
<dbReference type="InterPro" id="IPR012337">
    <property type="entry name" value="RNaseH-like_sf"/>
</dbReference>
<evidence type="ECO:0000259" key="2">
    <source>
        <dbReference type="Pfam" id="PF14291"/>
    </source>
</evidence>
<feature type="transmembrane region" description="Helical" evidence="1">
    <location>
        <begin position="216"/>
        <end position="235"/>
    </location>
</feature>
<keyword evidence="1" id="KW-0472">Membrane</keyword>
<reference evidence="3" key="1">
    <citation type="journal article" date="2012" name="Nat. Commun.">
        <title>The genome of Prunus mume.</title>
        <authorList>
            <person name="Zhang Q."/>
            <person name="Chen W."/>
            <person name="Sun L."/>
            <person name="Zhao F."/>
            <person name="Huang B."/>
            <person name="Yang W."/>
            <person name="Tao Y."/>
            <person name="Wang J."/>
            <person name="Yuan Z."/>
            <person name="Fan G."/>
            <person name="Xing Z."/>
            <person name="Han C."/>
            <person name="Pan H."/>
            <person name="Zhong X."/>
            <person name="Shi W."/>
            <person name="Liang X."/>
            <person name="Du D."/>
            <person name="Sun F."/>
            <person name="Xu Z."/>
            <person name="Hao R."/>
            <person name="Lv T."/>
            <person name="Lv Y."/>
            <person name="Zheng Z."/>
            <person name="Sun M."/>
            <person name="Luo L."/>
            <person name="Cai M."/>
            <person name="Gao Y."/>
            <person name="Wang J."/>
            <person name="Yin Y."/>
            <person name="Xu X."/>
            <person name="Cheng T."/>
            <person name="Wang J."/>
        </authorList>
    </citation>
    <scope>NUCLEOTIDE SEQUENCE [LARGE SCALE GENOMIC DNA]</scope>
</reference>
<dbReference type="InterPro" id="IPR025398">
    <property type="entry name" value="DUF4371"/>
</dbReference>
<accession>A0ABM0NTY2</accession>
<dbReference type="Proteomes" id="UP000694861">
    <property type="component" value="Linkage group LG1"/>
</dbReference>
<name>A0ABM0NTY2_PRUMU</name>
<dbReference type="PANTHER" id="PTHR11697">
    <property type="entry name" value="GENERAL TRANSCRIPTION FACTOR 2-RELATED ZINC FINGER PROTEIN"/>
    <property type="match status" value="1"/>
</dbReference>
<dbReference type="InterPro" id="IPR055298">
    <property type="entry name" value="AtLOH3-like"/>
</dbReference>
<protein>
    <submittedName>
        <fullName evidence="4">Zinc finger MYM-type protein 1-like</fullName>
    </submittedName>
</protein>
<dbReference type="GeneID" id="103329129"/>